<dbReference type="RefSeq" id="WP_124090065.1">
    <property type="nucleotide sequence ID" value="NZ_CBCRYA010000005.1"/>
</dbReference>
<dbReference type="Pfam" id="PF07729">
    <property type="entry name" value="FCD"/>
    <property type="match status" value="1"/>
</dbReference>
<feature type="domain" description="HTH gntR-type" evidence="4">
    <location>
        <begin position="34"/>
        <end position="102"/>
    </location>
</feature>
<dbReference type="PANTHER" id="PTHR43537">
    <property type="entry name" value="TRANSCRIPTIONAL REGULATOR, GNTR FAMILY"/>
    <property type="match status" value="1"/>
</dbReference>
<dbReference type="Gene3D" id="1.20.120.530">
    <property type="entry name" value="GntR ligand-binding domain-like"/>
    <property type="match status" value="1"/>
</dbReference>
<evidence type="ECO:0000313" key="5">
    <source>
        <dbReference type="EMBL" id="VDC18459.1"/>
    </source>
</evidence>
<dbReference type="OrthoDB" id="3172099at2"/>
<sequence length="264" mass="28742">MANSTAKTRRLAPSSYNHLRITSQEVEPEPPSRSGTSIDLTQKLLAFLAHSDILPGQRLPGERQLAEQLGVGRNVLREALKLLNILGFLEIRQGDGTFLTNKTSNLLPKIVEWGLFLGDHSIEALIEARSVLETTLVEMAAGTATPEDLIRIEQHYAFMQDAAARGDSARYAAADIAFHLSIAKASGNPVLEGVILNIRSLMQSWTDKVLSSDVNLCDSLALHLPILEAIKAQDQPAARQAMKDHMTVAVANLRRALGTLPPSQ</sequence>
<dbReference type="PROSITE" id="PS50949">
    <property type="entry name" value="HTH_GNTR"/>
    <property type="match status" value="1"/>
</dbReference>
<evidence type="ECO:0000256" key="3">
    <source>
        <dbReference type="ARBA" id="ARBA00023163"/>
    </source>
</evidence>
<dbReference type="SMART" id="SM00895">
    <property type="entry name" value="FCD"/>
    <property type="match status" value="1"/>
</dbReference>
<dbReference type="GO" id="GO:0003677">
    <property type="term" value="F:DNA binding"/>
    <property type="evidence" value="ECO:0007669"/>
    <property type="project" value="UniProtKB-KW"/>
</dbReference>
<keyword evidence="3" id="KW-0804">Transcription</keyword>
<dbReference type="GO" id="GO:0003700">
    <property type="term" value="F:DNA-binding transcription factor activity"/>
    <property type="evidence" value="ECO:0007669"/>
    <property type="project" value="InterPro"/>
</dbReference>
<reference evidence="5 6" key="1">
    <citation type="submission" date="2018-11" db="EMBL/GenBank/DDBJ databases">
        <authorList>
            <person name="Criscuolo A."/>
        </authorList>
    </citation>
    <scope>NUCLEOTIDE SEQUENCE [LARGE SCALE GENOMIC DNA]</scope>
    <source>
        <strain evidence="5">AT11b</strain>
    </source>
</reference>
<protein>
    <submittedName>
        <fullName evidence="5">HTH-type transcriptional regulator LutR</fullName>
    </submittedName>
</protein>
<dbReference type="AlphaFoldDB" id="A0A3P5W590"/>
<dbReference type="SUPFAM" id="SSF46785">
    <property type="entry name" value="Winged helix' DNA-binding domain"/>
    <property type="match status" value="1"/>
</dbReference>
<dbReference type="SUPFAM" id="SSF48008">
    <property type="entry name" value="GntR ligand-binding domain-like"/>
    <property type="match status" value="1"/>
</dbReference>
<keyword evidence="2" id="KW-0238">DNA-binding</keyword>
<dbReference type="InterPro" id="IPR036390">
    <property type="entry name" value="WH_DNA-bd_sf"/>
</dbReference>
<organism evidence="5 6">
    <name type="scientific">Arthrobacter ulcerisalmonis</name>
    <dbReference type="NCBI Taxonomy" id="2483813"/>
    <lineage>
        <taxon>Bacteria</taxon>
        <taxon>Bacillati</taxon>
        <taxon>Actinomycetota</taxon>
        <taxon>Actinomycetes</taxon>
        <taxon>Micrococcales</taxon>
        <taxon>Micrococcaceae</taxon>
        <taxon>Arthrobacter</taxon>
    </lineage>
</organism>
<dbReference type="EMBL" id="UXAU01000009">
    <property type="protein sequence ID" value="VDC18459.1"/>
    <property type="molecule type" value="Genomic_DNA"/>
</dbReference>
<accession>A0A3P5W590</accession>
<name>A0A3P5W590_9MICC</name>
<dbReference type="InterPro" id="IPR011711">
    <property type="entry name" value="GntR_C"/>
</dbReference>
<evidence type="ECO:0000256" key="1">
    <source>
        <dbReference type="ARBA" id="ARBA00023015"/>
    </source>
</evidence>
<dbReference type="InterPro" id="IPR008920">
    <property type="entry name" value="TF_FadR/GntR_C"/>
</dbReference>
<dbReference type="Proteomes" id="UP000280861">
    <property type="component" value="Unassembled WGS sequence"/>
</dbReference>
<dbReference type="Pfam" id="PF00392">
    <property type="entry name" value="GntR"/>
    <property type="match status" value="1"/>
</dbReference>
<keyword evidence="6" id="KW-1185">Reference proteome</keyword>
<evidence type="ECO:0000256" key="2">
    <source>
        <dbReference type="ARBA" id="ARBA00023125"/>
    </source>
</evidence>
<evidence type="ECO:0000313" key="6">
    <source>
        <dbReference type="Proteomes" id="UP000280861"/>
    </source>
</evidence>
<dbReference type="Gene3D" id="1.10.10.10">
    <property type="entry name" value="Winged helix-like DNA-binding domain superfamily/Winged helix DNA-binding domain"/>
    <property type="match status" value="1"/>
</dbReference>
<dbReference type="CDD" id="cd07377">
    <property type="entry name" value="WHTH_GntR"/>
    <property type="match status" value="1"/>
</dbReference>
<dbReference type="SMART" id="SM00345">
    <property type="entry name" value="HTH_GNTR"/>
    <property type="match status" value="1"/>
</dbReference>
<dbReference type="PRINTS" id="PR00035">
    <property type="entry name" value="HTHGNTR"/>
</dbReference>
<dbReference type="PANTHER" id="PTHR43537:SF5">
    <property type="entry name" value="UXU OPERON TRANSCRIPTIONAL REGULATOR"/>
    <property type="match status" value="1"/>
</dbReference>
<dbReference type="InterPro" id="IPR036388">
    <property type="entry name" value="WH-like_DNA-bd_sf"/>
</dbReference>
<dbReference type="InterPro" id="IPR000524">
    <property type="entry name" value="Tscrpt_reg_HTH_GntR"/>
</dbReference>
<evidence type="ECO:0000259" key="4">
    <source>
        <dbReference type="PROSITE" id="PS50949"/>
    </source>
</evidence>
<keyword evidence="1" id="KW-0805">Transcription regulation</keyword>
<proteinExistence type="predicted"/>
<gene>
    <name evidence="5" type="primary">lutR_1</name>
    <name evidence="5" type="ORF">PSET11_00325</name>
</gene>